<keyword evidence="3" id="KW-1185">Reference proteome</keyword>
<dbReference type="OrthoDB" id="10283108at2759"/>
<feature type="region of interest" description="Disordered" evidence="1">
    <location>
        <begin position="55"/>
        <end position="82"/>
    </location>
</feature>
<organism evidence="2 3">
    <name type="scientific">Nephila pilipes</name>
    <name type="common">Giant wood spider</name>
    <name type="synonym">Nephila maculata</name>
    <dbReference type="NCBI Taxonomy" id="299642"/>
    <lineage>
        <taxon>Eukaryota</taxon>
        <taxon>Metazoa</taxon>
        <taxon>Ecdysozoa</taxon>
        <taxon>Arthropoda</taxon>
        <taxon>Chelicerata</taxon>
        <taxon>Arachnida</taxon>
        <taxon>Araneae</taxon>
        <taxon>Araneomorphae</taxon>
        <taxon>Entelegynae</taxon>
        <taxon>Araneoidea</taxon>
        <taxon>Nephilidae</taxon>
        <taxon>Nephila</taxon>
    </lineage>
</organism>
<evidence type="ECO:0000313" key="2">
    <source>
        <dbReference type="EMBL" id="GFU18503.1"/>
    </source>
</evidence>
<protein>
    <submittedName>
        <fullName evidence="2">Uncharacterized protein</fullName>
    </submittedName>
</protein>
<sequence>MLSLHFPRIIVMLDNRVEHLASLVGAMFGLNSAFGRMNGWNDSPIPSTERNVTIVGNNGSGAQKRENCLQESWRERERKGKK</sequence>
<dbReference type="EMBL" id="BMAW01080200">
    <property type="protein sequence ID" value="GFU18503.1"/>
    <property type="molecule type" value="Genomic_DNA"/>
</dbReference>
<dbReference type="Proteomes" id="UP000887013">
    <property type="component" value="Unassembled WGS sequence"/>
</dbReference>
<name>A0A8X6UHM3_NEPPI</name>
<accession>A0A8X6UHM3</accession>
<comment type="caution">
    <text evidence="2">The sequence shown here is derived from an EMBL/GenBank/DDBJ whole genome shotgun (WGS) entry which is preliminary data.</text>
</comment>
<evidence type="ECO:0000313" key="3">
    <source>
        <dbReference type="Proteomes" id="UP000887013"/>
    </source>
</evidence>
<proteinExistence type="predicted"/>
<feature type="compositionally biased region" description="Basic and acidic residues" evidence="1">
    <location>
        <begin position="63"/>
        <end position="82"/>
    </location>
</feature>
<reference evidence="2" key="1">
    <citation type="submission" date="2020-08" db="EMBL/GenBank/DDBJ databases">
        <title>Multicomponent nature underlies the extraordinary mechanical properties of spider dragline silk.</title>
        <authorList>
            <person name="Kono N."/>
            <person name="Nakamura H."/>
            <person name="Mori M."/>
            <person name="Yoshida Y."/>
            <person name="Ohtoshi R."/>
            <person name="Malay A.D."/>
            <person name="Moran D.A.P."/>
            <person name="Tomita M."/>
            <person name="Numata K."/>
            <person name="Arakawa K."/>
        </authorList>
    </citation>
    <scope>NUCLEOTIDE SEQUENCE</scope>
</reference>
<gene>
    <name evidence="2" type="ORF">NPIL_689001</name>
</gene>
<evidence type="ECO:0000256" key="1">
    <source>
        <dbReference type="SAM" id="MobiDB-lite"/>
    </source>
</evidence>
<dbReference type="AlphaFoldDB" id="A0A8X6UHM3"/>